<evidence type="ECO:0000313" key="2">
    <source>
        <dbReference type="EMBL" id="OBV40298.1"/>
    </source>
</evidence>
<dbReference type="Pfam" id="PF01370">
    <property type="entry name" value="Epimerase"/>
    <property type="match status" value="1"/>
</dbReference>
<accession>A0A1A7C7K9</accession>
<dbReference type="OrthoDB" id="9801056at2"/>
<dbReference type="EMBL" id="LOCQ01000048">
    <property type="protein sequence ID" value="OBV40298.1"/>
    <property type="molecule type" value="Genomic_DNA"/>
</dbReference>
<dbReference type="Proteomes" id="UP000092713">
    <property type="component" value="Unassembled WGS sequence"/>
</dbReference>
<protein>
    <submittedName>
        <fullName evidence="2">UDP-glucose 4-epimerase</fullName>
        <ecNumber evidence="2">5.1.3.2</ecNumber>
    </submittedName>
</protein>
<dbReference type="PANTHER" id="PTHR43245:SF58">
    <property type="entry name" value="BLL5923 PROTEIN"/>
    <property type="match status" value="1"/>
</dbReference>
<dbReference type="InterPro" id="IPR050177">
    <property type="entry name" value="Lipid_A_modif_metabolic_enz"/>
</dbReference>
<comment type="caution">
    <text evidence="2">The sequence shown here is derived from an EMBL/GenBank/DDBJ whole genome shotgun (WGS) entry which is preliminary data.</text>
</comment>
<dbReference type="PANTHER" id="PTHR43245">
    <property type="entry name" value="BIFUNCTIONAL POLYMYXIN RESISTANCE PROTEIN ARNA"/>
    <property type="match status" value="1"/>
</dbReference>
<dbReference type="Gene3D" id="3.40.50.720">
    <property type="entry name" value="NAD(P)-binding Rossmann-like Domain"/>
    <property type="match status" value="1"/>
</dbReference>
<proteinExistence type="predicted"/>
<dbReference type="RefSeq" id="WP_065307061.1">
    <property type="nucleotide sequence ID" value="NZ_LOCQ01000048.1"/>
</dbReference>
<evidence type="ECO:0000313" key="3">
    <source>
        <dbReference type="Proteomes" id="UP000092713"/>
    </source>
</evidence>
<dbReference type="SUPFAM" id="SSF51735">
    <property type="entry name" value="NAD(P)-binding Rossmann-fold domains"/>
    <property type="match status" value="1"/>
</dbReference>
<sequence>MMLVTGSNGFVGKALCSTLRAGGASVCAAVRKGASDGQVNVGDLNGGTDWRAALAGCEVVFHLAARVHVMADKDEDPLRAYREVNLDGTLNLARQAIAAGVRRFVFVSSVKVNGEGTTTQPFRASDVPQPCDPYGVSKMEAEQALQQLGRDTGLEVVIVRPPLVYGPGVKANFLNLIKLVQKGVPLPFGSIRNFRSMVALDNLVDLLIVCGKHPAAPGHVFMVSDGDDMGVKELVTKIARAMHKRVLLVPVPVALMAGAAKLLGKQGVVDRLAGSLQVDIASTQATLGWRPVVTPQAAIDKTVEQFFLKNGQSKQ</sequence>
<dbReference type="InterPro" id="IPR001509">
    <property type="entry name" value="Epimerase_deHydtase"/>
</dbReference>
<gene>
    <name evidence="2" type="ORF">ASR47_101557</name>
</gene>
<reference evidence="2 3" key="1">
    <citation type="submission" date="2016-04" db="EMBL/GenBank/DDBJ databases">
        <title>Draft genome sequence of Janthinobacterium psychrotolerans sp. nov., isolated from freshwater sediments in Denmark.</title>
        <authorList>
            <person name="Gong X."/>
            <person name="Skrivergaard S."/>
            <person name="Korsgaard B.S."/>
            <person name="Schreiber L."/>
            <person name="Marshall I.P."/>
            <person name="Finster K."/>
            <person name="Schramm A."/>
        </authorList>
    </citation>
    <scope>NUCLEOTIDE SEQUENCE [LARGE SCALE GENOMIC DNA]</scope>
    <source>
        <strain evidence="2 3">S3-2</strain>
    </source>
</reference>
<name>A0A1A7C7K9_9BURK</name>
<keyword evidence="2" id="KW-0413">Isomerase</keyword>
<dbReference type="CDD" id="cd05232">
    <property type="entry name" value="UDP_G4E_4_SDR_e"/>
    <property type="match status" value="1"/>
</dbReference>
<dbReference type="PATRIC" id="fig|1747903.4.peg.3929"/>
<feature type="domain" description="NAD-dependent epimerase/dehydratase" evidence="1">
    <location>
        <begin position="2"/>
        <end position="220"/>
    </location>
</feature>
<dbReference type="InterPro" id="IPR036291">
    <property type="entry name" value="NAD(P)-bd_dom_sf"/>
</dbReference>
<dbReference type="AlphaFoldDB" id="A0A1A7C7K9"/>
<keyword evidence="3" id="KW-1185">Reference proteome</keyword>
<organism evidence="2 3">
    <name type="scientific">Janthinobacterium psychrotolerans</name>
    <dbReference type="NCBI Taxonomy" id="1747903"/>
    <lineage>
        <taxon>Bacteria</taxon>
        <taxon>Pseudomonadati</taxon>
        <taxon>Pseudomonadota</taxon>
        <taxon>Betaproteobacteria</taxon>
        <taxon>Burkholderiales</taxon>
        <taxon>Oxalobacteraceae</taxon>
        <taxon>Janthinobacterium</taxon>
    </lineage>
</organism>
<dbReference type="GO" id="GO:0003978">
    <property type="term" value="F:UDP-glucose 4-epimerase activity"/>
    <property type="evidence" value="ECO:0007669"/>
    <property type="project" value="UniProtKB-EC"/>
</dbReference>
<dbReference type="EC" id="5.1.3.2" evidence="2"/>
<dbReference type="STRING" id="1747903.ASR47_101557"/>
<evidence type="ECO:0000259" key="1">
    <source>
        <dbReference type="Pfam" id="PF01370"/>
    </source>
</evidence>